<gene>
    <name evidence="1" type="ORF">AXF42_Ash011304</name>
</gene>
<keyword evidence="2" id="KW-1185">Reference proteome</keyword>
<reference evidence="1 2" key="1">
    <citation type="journal article" date="2017" name="Nature">
        <title>The Apostasia genome and the evolution of orchids.</title>
        <authorList>
            <person name="Zhang G.Q."/>
            <person name="Liu K.W."/>
            <person name="Li Z."/>
            <person name="Lohaus R."/>
            <person name="Hsiao Y.Y."/>
            <person name="Niu S.C."/>
            <person name="Wang J.Y."/>
            <person name="Lin Y.C."/>
            <person name="Xu Q."/>
            <person name="Chen L.J."/>
            <person name="Yoshida K."/>
            <person name="Fujiwara S."/>
            <person name="Wang Z.W."/>
            <person name="Zhang Y.Q."/>
            <person name="Mitsuda N."/>
            <person name="Wang M."/>
            <person name="Liu G.H."/>
            <person name="Pecoraro L."/>
            <person name="Huang H.X."/>
            <person name="Xiao X.J."/>
            <person name="Lin M."/>
            <person name="Wu X.Y."/>
            <person name="Wu W.L."/>
            <person name="Chen Y.Y."/>
            <person name="Chang S.B."/>
            <person name="Sakamoto S."/>
            <person name="Ohme-Takagi M."/>
            <person name="Yagi M."/>
            <person name="Zeng S.J."/>
            <person name="Shen C.Y."/>
            <person name="Yeh C.M."/>
            <person name="Luo Y.B."/>
            <person name="Tsai W.C."/>
            <person name="Van de Peer Y."/>
            <person name="Liu Z.J."/>
        </authorList>
    </citation>
    <scope>NUCLEOTIDE SEQUENCE [LARGE SCALE GENOMIC DNA]</scope>
    <source>
        <strain evidence="2">cv. Shenzhen</strain>
        <tissue evidence="1">Stem</tissue>
    </source>
</reference>
<dbReference type="OrthoDB" id="786614at2759"/>
<name>A0A2I0AE92_9ASPA</name>
<sequence length="58" mass="6590">MYEAKFAALSRYAPHLMSAEEDKCDLFLHGLHNNIRTLVIPQQLKSYSALVKTAILVE</sequence>
<proteinExistence type="predicted"/>
<dbReference type="AlphaFoldDB" id="A0A2I0AE92"/>
<organism evidence="1 2">
    <name type="scientific">Apostasia shenzhenica</name>
    <dbReference type="NCBI Taxonomy" id="1088818"/>
    <lineage>
        <taxon>Eukaryota</taxon>
        <taxon>Viridiplantae</taxon>
        <taxon>Streptophyta</taxon>
        <taxon>Embryophyta</taxon>
        <taxon>Tracheophyta</taxon>
        <taxon>Spermatophyta</taxon>
        <taxon>Magnoliopsida</taxon>
        <taxon>Liliopsida</taxon>
        <taxon>Asparagales</taxon>
        <taxon>Orchidaceae</taxon>
        <taxon>Apostasioideae</taxon>
        <taxon>Apostasia</taxon>
    </lineage>
</organism>
<dbReference type="Proteomes" id="UP000236161">
    <property type="component" value="Unassembled WGS sequence"/>
</dbReference>
<dbReference type="EMBL" id="KZ451988">
    <property type="protein sequence ID" value="PKA53825.1"/>
    <property type="molecule type" value="Genomic_DNA"/>
</dbReference>
<protein>
    <recommendedName>
        <fullName evidence="3">Retrotransposon gag domain-containing protein</fullName>
    </recommendedName>
</protein>
<evidence type="ECO:0000313" key="1">
    <source>
        <dbReference type="EMBL" id="PKA53825.1"/>
    </source>
</evidence>
<evidence type="ECO:0008006" key="3">
    <source>
        <dbReference type="Google" id="ProtNLM"/>
    </source>
</evidence>
<accession>A0A2I0AE92</accession>
<evidence type="ECO:0000313" key="2">
    <source>
        <dbReference type="Proteomes" id="UP000236161"/>
    </source>
</evidence>